<sequence length="16" mass="2011">MHTTLKFLCYMYLISF</sequence>
<dbReference type="AlphaFoldDB" id="A0A2P2QDN0"/>
<proteinExistence type="predicted"/>
<protein>
    <submittedName>
        <fullName evidence="1">Uncharacterized protein</fullName>
    </submittedName>
</protein>
<evidence type="ECO:0000313" key="1">
    <source>
        <dbReference type="EMBL" id="MBX65004.1"/>
    </source>
</evidence>
<name>A0A2P2QDN0_RHIMU</name>
<reference evidence="1" key="1">
    <citation type="submission" date="2018-02" db="EMBL/GenBank/DDBJ databases">
        <title>Rhizophora mucronata_Transcriptome.</title>
        <authorList>
            <person name="Meera S.P."/>
            <person name="Sreeshan A."/>
            <person name="Augustine A."/>
        </authorList>
    </citation>
    <scope>NUCLEOTIDE SEQUENCE</scope>
    <source>
        <tissue evidence="1">Leaf</tissue>
    </source>
</reference>
<dbReference type="EMBL" id="GGEC01084520">
    <property type="protein sequence ID" value="MBX65004.1"/>
    <property type="molecule type" value="Transcribed_RNA"/>
</dbReference>
<organism evidence="1">
    <name type="scientific">Rhizophora mucronata</name>
    <name type="common">Asiatic mangrove</name>
    <dbReference type="NCBI Taxonomy" id="61149"/>
    <lineage>
        <taxon>Eukaryota</taxon>
        <taxon>Viridiplantae</taxon>
        <taxon>Streptophyta</taxon>
        <taxon>Embryophyta</taxon>
        <taxon>Tracheophyta</taxon>
        <taxon>Spermatophyta</taxon>
        <taxon>Magnoliopsida</taxon>
        <taxon>eudicotyledons</taxon>
        <taxon>Gunneridae</taxon>
        <taxon>Pentapetalae</taxon>
        <taxon>rosids</taxon>
        <taxon>fabids</taxon>
        <taxon>Malpighiales</taxon>
        <taxon>Rhizophoraceae</taxon>
        <taxon>Rhizophora</taxon>
    </lineage>
</organism>
<accession>A0A2P2QDN0</accession>